<proteinExistence type="predicted"/>
<dbReference type="EMBL" id="CP086322">
    <property type="protein sequence ID" value="UQA90558.1"/>
    <property type="molecule type" value="Genomic_DNA"/>
</dbReference>
<organism evidence="1 2">
    <name type="scientific">Streptomyces halobius</name>
    <dbReference type="NCBI Taxonomy" id="2879846"/>
    <lineage>
        <taxon>Bacteria</taxon>
        <taxon>Bacillati</taxon>
        <taxon>Actinomycetota</taxon>
        <taxon>Actinomycetes</taxon>
        <taxon>Kitasatosporales</taxon>
        <taxon>Streptomycetaceae</taxon>
        <taxon>Streptomyces</taxon>
    </lineage>
</organism>
<dbReference type="Proteomes" id="UP000830115">
    <property type="component" value="Chromosome"/>
</dbReference>
<reference evidence="1" key="1">
    <citation type="submission" date="2021-10" db="EMBL/GenBank/DDBJ databases">
        <title>Streptomyces nigrumlapis sp.nov.,an antimicrobial producing actinobacterium isolated from Black Gobi rocks.</title>
        <authorList>
            <person name="Wen Y."/>
            <person name="Zhang W."/>
            <person name="Liu X.G."/>
        </authorList>
    </citation>
    <scope>NUCLEOTIDE SEQUENCE</scope>
    <source>
        <strain evidence="1">ST13-2-2</strain>
    </source>
</reference>
<evidence type="ECO:0000313" key="1">
    <source>
        <dbReference type="EMBL" id="UQA90558.1"/>
    </source>
</evidence>
<keyword evidence="2" id="KW-1185">Reference proteome</keyword>
<sequence length="131" mass="14194">MEETAEAVMFGIGRFLAGRDMDGVKRTDATFRRSGNRALPKVDSSVSRSSYRAGWQRLIFRITLASGVTEGGCLLGRNPDATMQTAQDLWENWMVPDTYGGSPGILTLLPGTSLRRSRVSAGHSIPSVCVS</sequence>
<protein>
    <submittedName>
        <fullName evidence="1">Uncharacterized protein</fullName>
    </submittedName>
</protein>
<evidence type="ECO:0000313" key="2">
    <source>
        <dbReference type="Proteomes" id="UP000830115"/>
    </source>
</evidence>
<dbReference type="RefSeq" id="WP_248861298.1">
    <property type="nucleotide sequence ID" value="NZ_CP086322.1"/>
</dbReference>
<accession>A0ABY4M016</accession>
<name>A0ABY4M016_9ACTN</name>
<gene>
    <name evidence="1" type="ORF">K9S39_00355</name>
</gene>